<protein>
    <submittedName>
        <fullName evidence="7">Sterol desaturase family protein</fullName>
        <ecNumber evidence="7">1.-.-.-</ecNumber>
    </submittedName>
</protein>
<evidence type="ECO:0000256" key="4">
    <source>
        <dbReference type="ARBA" id="ARBA00023136"/>
    </source>
</evidence>
<sequence>MYQYKKRQVTPRPDKELRLENGRLGGYFSLLLGFSSLLAVLAYLFPSYLTTAELRAIYNIGDLQYILKYGMWLSLGFGLTNFIINKKKRLGFAGVSLTLIAFALAANVSPSGSTEPFPLAIGVDWLVIALLGSFFIFTSLEKLFPKYRDQVVLRDEWKTDFFYFCVNHLLISVFLLFGNFVVSSFDWVANPTLHNWVLALPLALQVLLLVICADFVLYWEHRLFHEHKKLWPFHAVHHSVETMDWLAGSRSHIVHTLVERSLVLVVLHLLGASKVALDIYVIIAAIQAIVIHCNMKIHWGVLKYILVTPQFHHWHHSSEEPAIDTNYAAHTTLFDWVFGTYHMPKGVWPAKYGTTKPLPRGYFKQMWYPFRKLLG</sequence>
<name>A0ABV7WT86_9GAMM</name>
<evidence type="ECO:0000313" key="8">
    <source>
        <dbReference type="Proteomes" id="UP001595710"/>
    </source>
</evidence>
<dbReference type="PANTHER" id="PTHR11863">
    <property type="entry name" value="STEROL DESATURASE"/>
    <property type="match status" value="1"/>
</dbReference>
<proteinExistence type="predicted"/>
<keyword evidence="4 5" id="KW-0472">Membrane</keyword>
<comment type="subcellular location">
    <subcellularLocation>
        <location evidence="1">Membrane</location>
    </subcellularLocation>
</comment>
<evidence type="ECO:0000313" key="7">
    <source>
        <dbReference type="EMBL" id="MFC3701658.1"/>
    </source>
</evidence>
<dbReference type="InterPro" id="IPR006694">
    <property type="entry name" value="Fatty_acid_hydroxylase"/>
</dbReference>
<evidence type="ECO:0000256" key="2">
    <source>
        <dbReference type="ARBA" id="ARBA00022692"/>
    </source>
</evidence>
<feature type="transmembrane region" description="Helical" evidence="5">
    <location>
        <begin position="90"/>
        <end position="108"/>
    </location>
</feature>
<comment type="caution">
    <text evidence="7">The sequence shown here is derived from an EMBL/GenBank/DDBJ whole genome shotgun (WGS) entry which is preliminary data.</text>
</comment>
<reference evidence="8" key="1">
    <citation type="journal article" date="2019" name="Int. J. Syst. Evol. Microbiol.">
        <title>The Global Catalogue of Microorganisms (GCM) 10K type strain sequencing project: providing services to taxonomists for standard genome sequencing and annotation.</title>
        <authorList>
            <consortium name="The Broad Institute Genomics Platform"/>
            <consortium name="The Broad Institute Genome Sequencing Center for Infectious Disease"/>
            <person name="Wu L."/>
            <person name="Ma J."/>
        </authorList>
    </citation>
    <scope>NUCLEOTIDE SEQUENCE [LARGE SCALE GENOMIC DNA]</scope>
    <source>
        <strain evidence="8">CECT 8288</strain>
    </source>
</reference>
<feature type="transmembrane region" description="Helical" evidence="5">
    <location>
        <begin position="24"/>
        <end position="45"/>
    </location>
</feature>
<evidence type="ECO:0000256" key="3">
    <source>
        <dbReference type="ARBA" id="ARBA00022989"/>
    </source>
</evidence>
<gene>
    <name evidence="7" type="ORF">ACFOND_08420</name>
</gene>
<feature type="domain" description="Fatty acid hydroxylase" evidence="6">
    <location>
        <begin position="206"/>
        <end position="340"/>
    </location>
</feature>
<dbReference type="RefSeq" id="WP_290280648.1">
    <property type="nucleotide sequence ID" value="NZ_JAUFQI010000001.1"/>
</dbReference>
<keyword evidence="7" id="KW-0560">Oxidoreductase</keyword>
<dbReference type="Proteomes" id="UP001595710">
    <property type="component" value="Unassembled WGS sequence"/>
</dbReference>
<feature type="transmembrane region" description="Helical" evidence="5">
    <location>
        <begin position="65"/>
        <end position="83"/>
    </location>
</feature>
<evidence type="ECO:0000256" key="5">
    <source>
        <dbReference type="SAM" id="Phobius"/>
    </source>
</evidence>
<evidence type="ECO:0000259" key="6">
    <source>
        <dbReference type="Pfam" id="PF04116"/>
    </source>
</evidence>
<dbReference type="EMBL" id="JBHRYN010000010">
    <property type="protein sequence ID" value="MFC3701658.1"/>
    <property type="molecule type" value="Genomic_DNA"/>
</dbReference>
<dbReference type="Pfam" id="PF04116">
    <property type="entry name" value="FA_hydroxylase"/>
    <property type="match status" value="1"/>
</dbReference>
<keyword evidence="8" id="KW-1185">Reference proteome</keyword>
<dbReference type="EC" id="1.-.-.-" evidence="7"/>
<evidence type="ECO:0000256" key="1">
    <source>
        <dbReference type="ARBA" id="ARBA00004370"/>
    </source>
</evidence>
<dbReference type="GO" id="GO:0016491">
    <property type="term" value="F:oxidoreductase activity"/>
    <property type="evidence" value="ECO:0007669"/>
    <property type="project" value="UniProtKB-KW"/>
</dbReference>
<keyword evidence="2 5" id="KW-0812">Transmembrane</keyword>
<keyword evidence="3 5" id="KW-1133">Transmembrane helix</keyword>
<feature type="transmembrane region" description="Helical" evidence="5">
    <location>
        <begin position="161"/>
        <end position="185"/>
    </location>
</feature>
<organism evidence="7 8">
    <name type="scientific">Reinekea marina</name>
    <dbReference type="NCBI Taxonomy" id="1310421"/>
    <lineage>
        <taxon>Bacteria</taxon>
        <taxon>Pseudomonadati</taxon>
        <taxon>Pseudomonadota</taxon>
        <taxon>Gammaproteobacteria</taxon>
        <taxon>Oceanospirillales</taxon>
        <taxon>Saccharospirillaceae</taxon>
        <taxon>Reinekea</taxon>
    </lineage>
</organism>
<feature type="transmembrane region" description="Helical" evidence="5">
    <location>
        <begin position="120"/>
        <end position="140"/>
    </location>
</feature>
<accession>A0ABV7WT86</accession>
<dbReference type="InterPro" id="IPR050307">
    <property type="entry name" value="Sterol_Desaturase_Related"/>
</dbReference>
<feature type="transmembrane region" description="Helical" evidence="5">
    <location>
        <begin position="197"/>
        <end position="219"/>
    </location>
</feature>